<keyword evidence="1" id="KW-1133">Transmembrane helix</keyword>
<keyword evidence="1" id="KW-0812">Transmembrane</keyword>
<accession>U5DQQ6</accession>
<dbReference type="eggNOG" id="ENOG50316GF">
    <property type="taxonomic scope" value="Bacteria"/>
</dbReference>
<protein>
    <recommendedName>
        <fullName evidence="4">Biopolymer transport protein</fullName>
    </recommendedName>
</protein>
<dbReference type="PATRIC" id="fig|582515.4.peg.62"/>
<keyword evidence="3" id="KW-1185">Reference proteome</keyword>
<evidence type="ECO:0008006" key="4">
    <source>
        <dbReference type="Google" id="ProtNLM"/>
    </source>
</evidence>
<keyword evidence="1" id="KW-0472">Membrane</keyword>
<evidence type="ECO:0000313" key="2">
    <source>
        <dbReference type="EMBL" id="ERN43157.1"/>
    </source>
</evidence>
<proteinExistence type="predicted"/>
<evidence type="ECO:0000313" key="3">
    <source>
        <dbReference type="Proteomes" id="UP000016960"/>
    </source>
</evidence>
<organism evidence="2 3">
    <name type="scientific">Rubidibacter lacunae KORDI 51-2</name>
    <dbReference type="NCBI Taxonomy" id="582515"/>
    <lineage>
        <taxon>Bacteria</taxon>
        <taxon>Bacillati</taxon>
        <taxon>Cyanobacteriota</taxon>
        <taxon>Cyanophyceae</taxon>
        <taxon>Oscillatoriophycideae</taxon>
        <taxon>Chroococcales</taxon>
        <taxon>Aphanothecaceae</taxon>
        <taxon>Rubidibacter</taxon>
    </lineage>
</organism>
<sequence>MRRPSTPLARPQLELFPFLSVLACTIGSLILLIVVIAAQMLDSDREVAIVARLEAGRTQQKVPRYIEIRGDGVVIHPGEVFVSVLNLDDAKSPLVQLLDEIEQRRDSEYLIAAVRPSGVSLFDAVRTLIERREIDLGFEPIDETWQLRVEAGAEALPNSP</sequence>
<reference evidence="2 3" key="1">
    <citation type="submission" date="2013-05" db="EMBL/GenBank/DDBJ databases">
        <title>Draft genome sequence of Rubidibacter lacunae KORDI 51-2.</title>
        <authorList>
            <person name="Choi D.H."/>
            <person name="Noh J.H."/>
            <person name="Kwon K.-K."/>
            <person name="Lee J.-H."/>
            <person name="Ryu J.-Y."/>
        </authorList>
    </citation>
    <scope>NUCLEOTIDE SEQUENCE [LARGE SCALE GENOMIC DNA]</scope>
    <source>
        <strain evidence="2 3">KORDI 51-2</strain>
    </source>
</reference>
<dbReference type="OrthoDB" id="424753at2"/>
<comment type="caution">
    <text evidence="2">The sequence shown here is derived from an EMBL/GenBank/DDBJ whole genome shotgun (WGS) entry which is preliminary data.</text>
</comment>
<dbReference type="Proteomes" id="UP000016960">
    <property type="component" value="Unassembled WGS sequence"/>
</dbReference>
<evidence type="ECO:0000256" key="1">
    <source>
        <dbReference type="SAM" id="Phobius"/>
    </source>
</evidence>
<name>U5DQQ6_9CHRO</name>
<gene>
    <name evidence="2" type="ORF">KR51_00000490</name>
</gene>
<dbReference type="InParanoid" id="U5DQQ6"/>
<feature type="transmembrane region" description="Helical" evidence="1">
    <location>
        <begin position="15"/>
        <end position="38"/>
    </location>
</feature>
<dbReference type="EMBL" id="ASSJ01000001">
    <property type="protein sequence ID" value="ERN43157.1"/>
    <property type="molecule type" value="Genomic_DNA"/>
</dbReference>
<dbReference type="RefSeq" id="WP_022603699.1">
    <property type="nucleotide sequence ID" value="NZ_ASSJ01000001.1"/>
</dbReference>
<dbReference type="AlphaFoldDB" id="U5DQQ6"/>
<dbReference type="STRING" id="582515.KR51_00000490"/>